<evidence type="ECO:0000313" key="1">
    <source>
        <dbReference type="EMBL" id="MBR7826723.1"/>
    </source>
</evidence>
<reference evidence="1" key="1">
    <citation type="submission" date="2021-04" db="EMBL/GenBank/DDBJ databases">
        <title>Genome based classification of Actinospica acidithermotolerans sp. nov., an actinobacterium isolated from an Indonesian hot spring.</title>
        <authorList>
            <person name="Kusuma A.B."/>
            <person name="Putra K.E."/>
            <person name="Nafisah S."/>
            <person name="Loh J."/>
            <person name="Nouioui I."/>
            <person name="Goodfellow M."/>
        </authorList>
    </citation>
    <scope>NUCLEOTIDE SEQUENCE</scope>
    <source>
        <strain evidence="1">MGRD01-02</strain>
    </source>
</reference>
<keyword evidence="2" id="KW-1185">Reference proteome</keyword>
<dbReference type="Proteomes" id="UP000676325">
    <property type="component" value="Unassembled WGS sequence"/>
</dbReference>
<dbReference type="AlphaFoldDB" id="A0A941IJ25"/>
<name>A0A941IJ25_9ACTN</name>
<accession>A0A941IJ25</accession>
<comment type="caution">
    <text evidence="1">The sequence shown here is derived from an EMBL/GenBank/DDBJ whole genome shotgun (WGS) entry which is preliminary data.</text>
</comment>
<dbReference type="PANTHER" id="PTHR38479:SF2">
    <property type="entry name" value="WINGED HELIX DNA-BINDING DOMAIN-CONTAINING PROTEIN"/>
    <property type="match status" value="1"/>
</dbReference>
<organism evidence="1 2">
    <name type="scientific">Actinospica acidithermotolerans</name>
    <dbReference type="NCBI Taxonomy" id="2828514"/>
    <lineage>
        <taxon>Bacteria</taxon>
        <taxon>Bacillati</taxon>
        <taxon>Actinomycetota</taxon>
        <taxon>Actinomycetes</taxon>
        <taxon>Catenulisporales</taxon>
        <taxon>Actinospicaceae</taxon>
        <taxon>Actinospica</taxon>
    </lineage>
</organism>
<proteinExistence type="predicted"/>
<dbReference type="InterPro" id="IPR009351">
    <property type="entry name" value="AlkZ-like"/>
</dbReference>
<dbReference type="PANTHER" id="PTHR38479">
    <property type="entry name" value="LMO0824 PROTEIN"/>
    <property type="match status" value="1"/>
</dbReference>
<dbReference type="EMBL" id="JAGSOH010000022">
    <property type="protein sequence ID" value="MBR7826723.1"/>
    <property type="molecule type" value="Genomic_DNA"/>
</dbReference>
<sequence>MPTTPPTLSRRALNRATLCRQLLLDRGTGRPYDVIHALAGMQAQAPLAPHVGLWTRLARYSPAELDELYDGRRVVRSNLMRATVHLVTADDALAWQGLVGPVGARSVQAAFGKRLIGIDLDELTSAALELLTEAELSTAELGRQLVRRFPGYDADALAYGARGRLALIHVPPRGKWSASAPTRQTTFAAYLGREPQDAPSPDGMFLRYLAAYGPASVQDAQTWSGLTRLSEVADRLGSKLATFRGPDGRLLYDLPDAPRPSEFVPAPVRFLPEYDNLFFGYADRTRFIPDLRKPPIPPGNGARTGTLFVDGEWRGMWKITLTKKGKAGPDPDSAVLAVSLFEKVSTDDRAAIEREGAELARFIAGPGVGTSVEVG</sequence>
<evidence type="ECO:0000313" key="2">
    <source>
        <dbReference type="Proteomes" id="UP000676325"/>
    </source>
</evidence>
<dbReference type="Pfam" id="PF06224">
    <property type="entry name" value="AlkZ-like"/>
    <property type="match status" value="1"/>
</dbReference>
<protein>
    <submittedName>
        <fullName evidence="1">AlkZ family DNA glycosylase</fullName>
    </submittedName>
</protein>
<dbReference type="RefSeq" id="WP_212517872.1">
    <property type="nucleotide sequence ID" value="NZ_JAGSOH010000022.1"/>
</dbReference>
<gene>
    <name evidence="1" type="ORF">KDK95_10445</name>
</gene>